<protein>
    <submittedName>
        <fullName evidence="2">Uncharacterized protein</fullName>
    </submittedName>
</protein>
<name>A0ABP7UWR9_9ACTN</name>
<proteinExistence type="predicted"/>
<dbReference type="Proteomes" id="UP001500683">
    <property type="component" value="Unassembled WGS sequence"/>
</dbReference>
<reference evidence="3" key="1">
    <citation type="journal article" date="2019" name="Int. J. Syst. Evol. Microbiol.">
        <title>The Global Catalogue of Microorganisms (GCM) 10K type strain sequencing project: providing services to taxonomists for standard genome sequencing and annotation.</title>
        <authorList>
            <consortium name="The Broad Institute Genomics Platform"/>
            <consortium name="The Broad Institute Genome Sequencing Center for Infectious Disease"/>
            <person name="Wu L."/>
            <person name="Ma J."/>
        </authorList>
    </citation>
    <scope>NUCLEOTIDE SEQUENCE [LARGE SCALE GENOMIC DNA]</scope>
    <source>
        <strain evidence="3">JCM 16702</strain>
    </source>
</reference>
<evidence type="ECO:0000313" key="2">
    <source>
        <dbReference type="EMBL" id="GAA4054023.1"/>
    </source>
</evidence>
<dbReference type="EMBL" id="BAAAZG010000001">
    <property type="protein sequence ID" value="GAA4054023.1"/>
    <property type="molecule type" value="Genomic_DNA"/>
</dbReference>
<accession>A0ABP7UWR9</accession>
<keyword evidence="3" id="KW-1185">Reference proteome</keyword>
<evidence type="ECO:0000256" key="1">
    <source>
        <dbReference type="SAM" id="MobiDB-lite"/>
    </source>
</evidence>
<gene>
    <name evidence="2" type="ORF">GCM10022214_00770</name>
</gene>
<feature type="region of interest" description="Disordered" evidence="1">
    <location>
        <begin position="54"/>
        <end position="85"/>
    </location>
</feature>
<evidence type="ECO:0000313" key="3">
    <source>
        <dbReference type="Proteomes" id="UP001500683"/>
    </source>
</evidence>
<sequence>MSHLLDFVLLISGTGQPQRRPLTITRGTTLAPGDHGPITVPLGPHVPDGHSWFRSRGPAPPTRRTRCRTLPPTPGGDGTLPRYRTKPVSLHELVMDKAVRPTSA</sequence>
<organism evidence="2 3">
    <name type="scientific">Actinomadura miaoliensis</name>
    <dbReference type="NCBI Taxonomy" id="430685"/>
    <lineage>
        <taxon>Bacteria</taxon>
        <taxon>Bacillati</taxon>
        <taxon>Actinomycetota</taxon>
        <taxon>Actinomycetes</taxon>
        <taxon>Streptosporangiales</taxon>
        <taxon>Thermomonosporaceae</taxon>
        <taxon>Actinomadura</taxon>
    </lineage>
</organism>
<comment type="caution">
    <text evidence="2">The sequence shown here is derived from an EMBL/GenBank/DDBJ whole genome shotgun (WGS) entry which is preliminary data.</text>
</comment>